<name>A0A8S2PUT2_9BILA</name>
<gene>
    <name evidence="3" type="ORF">BYL167_LOCUS17296</name>
</gene>
<feature type="non-terminal residue" evidence="3">
    <location>
        <position position="1"/>
    </location>
</feature>
<reference evidence="3" key="1">
    <citation type="submission" date="2021-02" db="EMBL/GenBank/DDBJ databases">
        <authorList>
            <person name="Nowell W R."/>
        </authorList>
    </citation>
    <scope>NUCLEOTIDE SEQUENCE</scope>
</reference>
<feature type="domain" description="EF-hand" evidence="2">
    <location>
        <begin position="47"/>
        <end position="82"/>
    </location>
</feature>
<keyword evidence="1" id="KW-0106">Calcium</keyword>
<evidence type="ECO:0000256" key="1">
    <source>
        <dbReference type="ARBA" id="ARBA00022837"/>
    </source>
</evidence>
<protein>
    <recommendedName>
        <fullName evidence="2">EF-hand domain-containing protein</fullName>
    </recommendedName>
</protein>
<comment type="caution">
    <text evidence="3">The sequence shown here is derived from an EMBL/GenBank/DDBJ whole genome shotgun (WGS) entry which is preliminary data.</text>
</comment>
<dbReference type="InterPro" id="IPR011992">
    <property type="entry name" value="EF-hand-dom_pair"/>
</dbReference>
<sequence length="212" mass="25053">MTPKTIISSNKEALIQRWQRQLIGRTHISFVEFMHLLQQHFYYFFFSSQLLLETLFCLFDRDSSGLLSESEWIGSIYKVAEISNRTKDVRTLEPFIRAFKHISHGCDSLSIHEFCILFDDTFFRREFALLFIGETTLLGVMEFTGVLHSVSNLKSDTKWLSWLAYQFHMAVSKRRNTANHRYQIEDSMDLETFQSSFHFKVPELADCLFNYL</sequence>
<evidence type="ECO:0000259" key="2">
    <source>
        <dbReference type="PROSITE" id="PS50222"/>
    </source>
</evidence>
<dbReference type="InterPro" id="IPR018247">
    <property type="entry name" value="EF_Hand_1_Ca_BS"/>
</dbReference>
<dbReference type="GO" id="GO:0005509">
    <property type="term" value="F:calcium ion binding"/>
    <property type="evidence" value="ECO:0007669"/>
    <property type="project" value="InterPro"/>
</dbReference>
<dbReference type="Proteomes" id="UP000681967">
    <property type="component" value="Unassembled WGS sequence"/>
</dbReference>
<organism evidence="3 4">
    <name type="scientific">Rotaria magnacalcarata</name>
    <dbReference type="NCBI Taxonomy" id="392030"/>
    <lineage>
        <taxon>Eukaryota</taxon>
        <taxon>Metazoa</taxon>
        <taxon>Spiralia</taxon>
        <taxon>Gnathifera</taxon>
        <taxon>Rotifera</taxon>
        <taxon>Eurotatoria</taxon>
        <taxon>Bdelloidea</taxon>
        <taxon>Philodinida</taxon>
        <taxon>Philodinidae</taxon>
        <taxon>Rotaria</taxon>
    </lineage>
</organism>
<dbReference type="InterPro" id="IPR002048">
    <property type="entry name" value="EF_hand_dom"/>
</dbReference>
<dbReference type="EMBL" id="CAJOBH010006816">
    <property type="protein sequence ID" value="CAF4067057.1"/>
    <property type="molecule type" value="Genomic_DNA"/>
</dbReference>
<dbReference type="PROSITE" id="PS50222">
    <property type="entry name" value="EF_HAND_2"/>
    <property type="match status" value="1"/>
</dbReference>
<evidence type="ECO:0000313" key="3">
    <source>
        <dbReference type="EMBL" id="CAF4067057.1"/>
    </source>
</evidence>
<accession>A0A8S2PUT2</accession>
<proteinExistence type="predicted"/>
<dbReference type="PROSITE" id="PS00018">
    <property type="entry name" value="EF_HAND_1"/>
    <property type="match status" value="1"/>
</dbReference>
<dbReference type="AlphaFoldDB" id="A0A8S2PUT2"/>
<evidence type="ECO:0000313" key="4">
    <source>
        <dbReference type="Proteomes" id="UP000681967"/>
    </source>
</evidence>
<dbReference type="SUPFAM" id="SSF47473">
    <property type="entry name" value="EF-hand"/>
    <property type="match status" value="1"/>
</dbReference>